<accession>A0A6A4LP99</accession>
<comment type="caution">
    <text evidence="1">The sequence shown here is derived from an EMBL/GenBank/DDBJ whole genome shotgun (WGS) entry which is preliminary data.</text>
</comment>
<proteinExistence type="predicted"/>
<name>A0A6A4LP99_9ERIC</name>
<evidence type="ECO:0000313" key="2">
    <source>
        <dbReference type="Proteomes" id="UP000428333"/>
    </source>
</evidence>
<dbReference type="EMBL" id="QEFC01001727">
    <property type="protein sequence ID" value="KAE9456397.1"/>
    <property type="molecule type" value="Genomic_DNA"/>
</dbReference>
<organism evidence="1 2">
    <name type="scientific">Rhododendron williamsianum</name>
    <dbReference type="NCBI Taxonomy" id="262921"/>
    <lineage>
        <taxon>Eukaryota</taxon>
        <taxon>Viridiplantae</taxon>
        <taxon>Streptophyta</taxon>
        <taxon>Embryophyta</taxon>
        <taxon>Tracheophyta</taxon>
        <taxon>Spermatophyta</taxon>
        <taxon>Magnoliopsida</taxon>
        <taxon>eudicotyledons</taxon>
        <taxon>Gunneridae</taxon>
        <taxon>Pentapetalae</taxon>
        <taxon>asterids</taxon>
        <taxon>Ericales</taxon>
        <taxon>Ericaceae</taxon>
        <taxon>Ericoideae</taxon>
        <taxon>Rhodoreae</taxon>
        <taxon>Rhododendron</taxon>
    </lineage>
</organism>
<protein>
    <submittedName>
        <fullName evidence="1">Uncharacterized protein</fullName>
    </submittedName>
</protein>
<feature type="non-terminal residue" evidence="1">
    <location>
        <position position="1"/>
    </location>
</feature>
<evidence type="ECO:0000313" key="1">
    <source>
        <dbReference type="EMBL" id="KAE9456397.1"/>
    </source>
</evidence>
<keyword evidence="2" id="KW-1185">Reference proteome</keyword>
<reference evidence="1 2" key="1">
    <citation type="journal article" date="2019" name="Genome Biol. Evol.">
        <title>The Rhododendron genome and chromosomal organization provide insight into shared whole-genome duplications across the heath family (Ericaceae).</title>
        <authorList>
            <person name="Soza V.L."/>
            <person name="Lindsley D."/>
            <person name="Waalkes A."/>
            <person name="Ramage E."/>
            <person name="Patwardhan R.P."/>
            <person name="Burton J.N."/>
            <person name="Adey A."/>
            <person name="Kumar A."/>
            <person name="Qiu R."/>
            <person name="Shendure J."/>
            <person name="Hall B."/>
        </authorList>
    </citation>
    <scope>NUCLEOTIDE SEQUENCE [LARGE SCALE GENOMIC DNA]</scope>
    <source>
        <strain evidence="1">RSF 1966-606</strain>
    </source>
</reference>
<sequence length="44" mass="4946">MQSPANPERVVFIIHSTYNSLFIFYFNTTSLPKSSLSLSLSLPP</sequence>
<dbReference type="AlphaFoldDB" id="A0A6A4LP99"/>
<gene>
    <name evidence="1" type="ORF">C3L33_11696</name>
</gene>
<dbReference type="Proteomes" id="UP000428333">
    <property type="component" value="Linkage Group LG07"/>
</dbReference>